<dbReference type="AlphaFoldDB" id="A0A1W2FJY9"/>
<sequence>MDIGILLLGVAVLIGAVVVSATGGDRKIARLDRRLARVEQKLDAIAANLGVDLPEPELATVKALLAEGKKIQAVRAYREATGADLKEAADAVERLGG</sequence>
<evidence type="ECO:0000313" key="2">
    <source>
        <dbReference type="Proteomes" id="UP000192674"/>
    </source>
</evidence>
<dbReference type="Proteomes" id="UP000192674">
    <property type="component" value="Unassembled WGS sequence"/>
</dbReference>
<dbReference type="OrthoDB" id="3298842at2"/>
<evidence type="ECO:0000313" key="1">
    <source>
        <dbReference type="EMBL" id="SMD22133.1"/>
    </source>
</evidence>
<keyword evidence="2" id="KW-1185">Reference proteome</keyword>
<reference evidence="1 2" key="1">
    <citation type="submission" date="2017-04" db="EMBL/GenBank/DDBJ databases">
        <authorList>
            <person name="Afonso C.L."/>
            <person name="Miller P.J."/>
            <person name="Scott M.A."/>
            <person name="Spackman E."/>
            <person name="Goraichik I."/>
            <person name="Dimitrov K.M."/>
            <person name="Suarez D.L."/>
            <person name="Swayne D.E."/>
        </authorList>
    </citation>
    <scope>NUCLEOTIDE SEQUENCE [LARGE SCALE GENOMIC DNA]</scope>
    <source>
        <strain evidence="1 2">DSM 43828</strain>
    </source>
</reference>
<proteinExistence type="predicted"/>
<dbReference type="InterPro" id="IPR014719">
    <property type="entry name" value="Ribosomal_bL12_C/ClpS-like"/>
</dbReference>
<gene>
    <name evidence="1" type="ORF">SAMN05661093_07342</name>
</gene>
<dbReference type="GO" id="GO:0005840">
    <property type="term" value="C:ribosome"/>
    <property type="evidence" value="ECO:0007669"/>
    <property type="project" value="UniProtKB-KW"/>
</dbReference>
<keyword evidence="1" id="KW-0687">Ribonucleoprotein</keyword>
<dbReference type="EMBL" id="FWXV01000007">
    <property type="protein sequence ID" value="SMD22133.1"/>
    <property type="molecule type" value="Genomic_DNA"/>
</dbReference>
<protein>
    <submittedName>
        <fullName evidence="1">Ribosomal protein L7/L12 C-terminal domain</fullName>
    </submittedName>
</protein>
<keyword evidence="1" id="KW-0689">Ribosomal protein</keyword>
<organism evidence="1 2">
    <name type="scientific">Kibdelosporangium aridum</name>
    <dbReference type="NCBI Taxonomy" id="2030"/>
    <lineage>
        <taxon>Bacteria</taxon>
        <taxon>Bacillati</taxon>
        <taxon>Actinomycetota</taxon>
        <taxon>Actinomycetes</taxon>
        <taxon>Pseudonocardiales</taxon>
        <taxon>Pseudonocardiaceae</taxon>
        <taxon>Kibdelosporangium</taxon>
    </lineage>
</organism>
<dbReference type="Gene3D" id="3.30.1390.10">
    <property type="match status" value="1"/>
</dbReference>
<name>A0A1W2FJY9_KIBAR</name>
<dbReference type="RefSeq" id="WP_084431153.1">
    <property type="nucleotide sequence ID" value="NZ_FWXV01000007.1"/>
</dbReference>
<accession>A0A1W2FJY9</accession>